<gene>
    <name evidence="1" type="ORF">UABAM_01755</name>
</gene>
<dbReference type="RefSeq" id="WP_151967603.1">
    <property type="nucleotide sequence ID" value="NZ_AP019860.1"/>
</dbReference>
<accession>A0A5S9F2S1</accession>
<dbReference type="AlphaFoldDB" id="A0A5S9F2S1"/>
<evidence type="ECO:0000313" key="1">
    <source>
        <dbReference type="EMBL" id="BBM83403.1"/>
    </source>
</evidence>
<sequence>MRDIAIFMCFCVLISCLRETPTNKYQILANTSLTLTHKGQTQLAVEYKQIYISLEESFVQTLHKKYFFSTKKEELQELYSHIKKARISNENKAKKETTLVIQSGNKVDKRNNSLWNLGPIVSIIEGFVDRKIALPFRLPLNAPQDFVIEIEQRDDLFSEYGRYARLLLGQGHMSVIDKTHKQLHSFDITKEDLQYFCDVLRDKKFMWLQDSEEYVSGKTVITWGKNRLEKNVVIATLYSDIEKTKNLRAFPRIEKIADNLQVEVLYETTNPTTRKELFVSQTTGYLYVLDALGNRVQYNIEVTPRAIQRLLLAISKNQQPGNTANIIVDWEGSHIETQIDASSFANIEKTIYKLLPKSDLK</sequence>
<dbReference type="Proteomes" id="UP000326354">
    <property type="component" value="Chromosome"/>
</dbReference>
<proteinExistence type="predicted"/>
<name>A0A5S9F2S1_UABAM</name>
<organism evidence="1 2">
    <name type="scientific">Uabimicrobium amorphum</name>
    <dbReference type="NCBI Taxonomy" id="2596890"/>
    <lineage>
        <taxon>Bacteria</taxon>
        <taxon>Pseudomonadati</taxon>
        <taxon>Planctomycetota</taxon>
        <taxon>Candidatus Uabimicrobiia</taxon>
        <taxon>Candidatus Uabimicrobiales</taxon>
        <taxon>Candidatus Uabimicrobiaceae</taxon>
        <taxon>Candidatus Uabimicrobium</taxon>
    </lineage>
</organism>
<keyword evidence="2" id="KW-1185">Reference proteome</keyword>
<protein>
    <submittedName>
        <fullName evidence="1">Uncharacterized protein</fullName>
    </submittedName>
</protein>
<dbReference type="EMBL" id="AP019860">
    <property type="protein sequence ID" value="BBM83403.1"/>
    <property type="molecule type" value="Genomic_DNA"/>
</dbReference>
<dbReference type="PROSITE" id="PS51257">
    <property type="entry name" value="PROKAR_LIPOPROTEIN"/>
    <property type="match status" value="1"/>
</dbReference>
<dbReference type="KEGG" id="uam:UABAM_01755"/>
<reference evidence="1 2" key="1">
    <citation type="submission" date="2019-08" db="EMBL/GenBank/DDBJ databases">
        <title>Complete genome sequence of Candidatus Uab amorphum.</title>
        <authorList>
            <person name="Shiratori T."/>
            <person name="Suzuki S."/>
            <person name="Kakizawa Y."/>
            <person name="Ishida K."/>
        </authorList>
    </citation>
    <scope>NUCLEOTIDE SEQUENCE [LARGE SCALE GENOMIC DNA]</scope>
    <source>
        <strain evidence="1 2">SRT547</strain>
    </source>
</reference>
<evidence type="ECO:0000313" key="2">
    <source>
        <dbReference type="Proteomes" id="UP000326354"/>
    </source>
</evidence>